<evidence type="ECO:0000313" key="4">
    <source>
        <dbReference type="WBParaSite" id="PSAMB.scaffold1236size33955.g11866.t1"/>
    </source>
</evidence>
<keyword evidence="3" id="KW-1185">Reference proteome</keyword>
<evidence type="ECO:0000256" key="1">
    <source>
        <dbReference type="SAM" id="MobiDB-lite"/>
    </source>
</evidence>
<feature type="region of interest" description="Disordered" evidence="1">
    <location>
        <begin position="1"/>
        <end position="28"/>
    </location>
</feature>
<keyword evidence="2" id="KW-1133">Transmembrane helix</keyword>
<name>A0A914UTC7_9BILA</name>
<keyword evidence="2" id="KW-0472">Membrane</keyword>
<sequence length="158" mass="17901">MTDWFELRQSNTLIPDPPPMPGEGTPASPHLRRTEFDSVMSATSGLIFVVVLVAVVLPVVQPMYYFVLPASNDDIDYNLYPELAVQKRASGSMNIPLSLRFGKRRYGLPVRFPHEEVAAESLSPTMTKSEWLRLMFGRSPVHGYESEKSQLRVPMYRV</sequence>
<accession>A0A914UTC7</accession>
<dbReference type="Proteomes" id="UP000887566">
    <property type="component" value="Unplaced"/>
</dbReference>
<protein>
    <submittedName>
        <fullName evidence="4">Uncharacterized protein</fullName>
    </submittedName>
</protein>
<feature type="transmembrane region" description="Helical" evidence="2">
    <location>
        <begin position="39"/>
        <end position="60"/>
    </location>
</feature>
<keyword evidence="2" id="KW-0812">Transmembrane</keyword>
<reference evidence="4" key="1">
    <citation type="submission" date="2022-11" db="UniProtKB">
        <authorList>
            <consortium name="WormBaseParasite"/>
        </authorList>
    </citation>
    <scope>IDENTIFICATION</scope>
</reference>
<dbReference type="WBParaSite" id="PSAMB.scaffold1236size33955.g11866.t1">
    <property type="protein sequence ID" value="PSAMB.scaffold1236size33955.g11866.t1"/>
    <property type="gene ID" value="PSAMB.scaffold1236size33955.g11866"/>
</dbReference>
<evidence type="ECO:0000256" key="2">
    <source>
        <dbReference type="SAM" id="Phobius"/>
    </source>
</evidence>
<evidence type="ECO:0000313" key="3">
    <source>
        <dbReference type="Proteomes" id="UP000887566"/>
    </source>
</evidence>
<dbReference type="AlphaFoldDB" id="A0A914UTC7"/>
<organism evidence="3 4">
    <name type="scientific">Plectus sambesii</name>
    <dbReference type="NCBI Taxonomy" id="2011161"/>
    <lineage>
        <taxon>Eukaryota</taxon>
        <taxon>Metazoa</taxon>
        <taxon>Ecdysozoa</taxon>
        <taxon>Nematoda</taxon>
        <taxon>Chromadorea</taxon>
        <taxon>Plectida</taxon>
        <taxon>Plectina</taxon>
        <taxon>Plectoidea</taxon>
        <taxon>Plectidae</taxon>
        <taxon>Plectus</taxon>
    </lineage>
</organism>
<proteinExistence type="predicted"/>